<dbReference type="PROSITE" id="PS50011">
    <property type="entry name" value="PROTEIN_KINASE_DOM"/>
    <property type="match status" value="1"/>
</dbReference>
<proteinExistence type="inferred from homology"/>
<feature type="region of interest" description="Disordered" evidence="16">
    <location>
        <begin position="177"/>
        <end position="214"/>
    </location>
</feature>
<dbReference type="FunFam" id="1.10.510.10:FF:000754">
    <property type="entry name" value="Interleukin-1 receptor-associated kinase"/>
    <property type="match status" value="1"/>
</dbReference>
<feature type="region of interest" description="Disordered" evidence="16">
    <location>
        <begin position="302"/>
        <end position="333"/>
    </location>
</feature>
<dbReference type="AlphaFoldDB" id="A0A8S3ZWI1"/>
<keyword evidence="10 15" id="KW-0067">ATP-binding</keyword>
<evidence type="ECO:0000256" key="12">
    <source>
        <dbReference type="ARBA" id="ARBA00023136"/>
    </source>
</evidence>
<evidence type="ECO:0000256" key="7">
    <source>
        <dbReference type="ARBA" id="ARBA00022692"/>
    </source>
</evidence>
<evidence type="ECO:0000256" key="11">
    <source>
        <dbReference type="ARBA" id="ARBA00022989"/>
    </source>
</evidence>
<keyword evidence="6" id="KW-0808">Transferase</keyword>
<dbReference type="SUPFAM" id="SSF56112">
    <property type="entry name" value="Protein kinase-like (PK-like)"/>
    <property type="match status" value="1"/>
</dbReference>
<dbReference type="InterPro" id="IPR017441">
    <property type="entry name" value="Protein_kinase_ATP_BS"/>
</dbReference>
<feature type="compositionally biased region" description="Polar residues" evidence="16">
    <location>
        <begin position="185"/>
        <end position="205"/>
    </location>
</feature>
<dbReference type="Gene3D" id="1.10.510.10">
    <property type="entry name" value="Transferase(Phosphotransferase) domain 1"/>
    <property type="match status" value="1"/>
</dbReference>
<feature type="compositionally biased region" description="Polar residues" evidence="16">
    <location>
        <begin position="302"/>
        <end position="315"/>
    </location>
</feature>
<dbReference type="SMART" id="SM00220">
    <property type="entry name" value="S_TKc"/>
    <property type="match status" value="1"/>
</dbReference>
<comment type="subcellular location">
    <subcellularLocation>
        <location evidence="1">Cell envelope</location>
    </subcellularLocation>
    <subcellularLocation>
        <location evidence="2">Endomembrane system</location>
    </subcellularLocation>
</comment>
<comment type="similarity">
    <text evidence="3">Belongs to the protein kinase superfamily. TKL Ser/Thr protein kinase family. Pelle subfamily.</text>
</comment>
<dbReference type="EMBL" id="CAJHNH020005323">
    <property type="protein sequence ID" value="CAG5132382.1"/>
    <property type="molecule type" value="Genomic_DNA"/>
</dbReference>
<dbReference type="GO" id="GO:0005524">
    <property type="term" value="F:ATP binding"/>
    <property type="evidence" value="ECO:0007669"/>
    <property type="project" value="UniProtKB-UniRule"/>
</dbReference>
<comment type="caution">
    <text evidence="18">The sequence shown here is derived from an EMBL/GenBank/DDBJ whole genome shotgun (WGS) entry which is preliminary data.</text>
</comment>
<dbReference type="InterPro" id="IPR047117">
    <property type="entry name" value="PERK1-13-like"/>
</dbReference>
<dbReference type="Pfam" id="PF00069">
    <property type="entry name" value="Pkinase"/>
    <property type="match status" value="1"/>
</dbReference>
<dbReference type="Gene3D" id="1.10.533.10">
    <property type="entry name" value="Death Domain, Fas"/>
    <property type="match status" value="1"/>
</dbReference>
<dbReference type="Gene3D" id="3.30.200.20">
    <property type="entry name" value="Phosphorylase Kinase, domain 1"/>
    <property type="match status" value="1"/>
</dbReference>
<dbReference type="SUPFAM" id="SSF47986">
    <property type="entry name" value="DEATH domain"/>
    <property type="match status" value="1"/>
</dbReference>
<evidence type="ECO:0000313" key="18">
    <source>
        <dbReference type="EMBL" id="CAG5132382.1"/>
    </source>
</evidence>
<evidence type="ECO:0000259" key="17">
    <source>
        <dbReference type="PROSITE" id="PS50011"/>
    </source>
</evidence>
<evidence type="ECO:0000256" key="8">
    <source>
        <dbReference type="ARBA" id="ARBA00022741"/>
    </source>
</evidence>
<dbReference type="PANTHER" id="PTHR47982">
    <property type="entry name" value="PROLINE-RICH RECEPTOR-LIKE PROTEIN KINASE PERK4"/>
    <property type="match status" value="1"/>
</dbReference>
<evidence type="ECO:0000256" key="1">
    <source>
        <dbReference type="ARBA" id="ARBA00004196"/>
    </source>
</evidence>
<accession>A0A8S3ZWI1</accession>
<comment type="catalytic activity">
    <reaction evidence="14">
        <text>L-seryl-[protein] + ATP = O-phospho-L-seryl-[protein] + ADP + H(+)</text>
        <dbReference type="Rhea" id="RHEA:17989"/>
        <dbReference type="Rhea" id="RHEA-COMP:9863"/>
        <dbReference type="Rhea" id="RHEA-COMP:11604"/>
        <dbReference type="ChEBI" id="CHEBI:15378"/>
        <dbReference type="ChEBI" id="CHEBI:29999"/>
        <dbReference type="ChEBI" id="CHEBI:30616"/>
        <dbReference type="ChEBI" id="CHEBI:83421"/>
        <dbReference type="ChEBI" id="CHEBI:456216"/>
        <dbReference type="EC" id="2.7.11.1"/>
    </reaction>
</comment>
<evidence type="ECO:0000313" key="19">
    <source>
        <dbReference type="Proteomes" id="UP000678393"/>
    </source>
</evidence>
<keyword evidence="11" id="KW-1133">Transmembrane helix</keyword>
<evidence type="ECO:0000256" key="10">
    <source>
        <dbReference type="ARBA" id="ARBA00022840"/>
    </source>
</evidence>
<evidence type="ECO:0000256" key="9">
    <source>
        <dbReference type="ARBA" id="ARBA00022777"/>
    </source>
</evidence>
<keyword evidence="8 15" id="KW-0547">Nucleotide-binding</keyword>
<dbReference type="Proteomes" id="UP000678393">
    <property type="component" value="Unassembled WGS sequence"/>
</dbReference>
<feature type="region of interest" description="Disordered" evidence="16">
    <location>
        <begin position="739"/>
        <end position="758"/>
    </location>
</feature>
<keyword evidence="7" id="KW-0812">Transmembrane</keyword>
<organism evidence="18 19">
    <name type="scientific">Candidula unifasciata</name>
    <dbReference type="NCBI Taxonomy" id="100452"/>
    <lineage>
        <taxon>Eukaryota</taxon>
        <taxon>Metazoa</taxon>
        <taxon>Spiralia</taxon>
        <taxon>Lophotrochozoa</taxon>
        <taxon>Mollusca</taxon>
        <taxon>Gastropoda</taxon>
        <taxon>Heterobranchia</taxon>
        <taxon>Euthyneura</taxon>
        <taxon>Panpulmonata</taxon>
        <taxon>Eupulmonata</taxon>
        <taxon>Stylommatophora</taxon>
        <taxon>Helicina</taxon>
        <taxon>Helicoidea</taxon>
        <taxon>Geomitridae</taxon>
        <taxon>Candidula</taxon>
    </lineage>
</organism>
<dbReference type="InterPro" id="IPR008271">
    <property type="entry name" value="Ser/Thr_kinase_AS"/>
</dbReference>
<feature type="domain" description="Protein kinase" evidence="17">
    <location>
        <begin position="349"/>
        <end position="639"/>
    </location>
</feature>
<dbReference type="GO" id="GO:0012505">
    <property type="term" value="C:endomembrane system"/>
    <property type="evidence" value="ECO:0007669"/>
    <property type="project" value="UniProtKB-SubCell"/>
</dbReference>
<evidence type="ECO:0000256" key="4">
    <source>
        <dbReference type="ARBA" id="ARBA00012513"/>
    </source>
</evidence>
<dbReference type="PANTHER" id="PTHR47982:SF70">
    <property type="entry name" value="PROTEIN KINASE SUPERFAMILY PROTEIN"/>
    <property type="match status" value="1"/>
</dbReference>
<keyword evidence="5" id="KW-0723">Serine/threonine-protein kinase</keyword>
<evidence type="ECO:0000256" key="13">
    <source>
        <dbReference type="ARBA" id="ARBA00047899"/>
    </source>
</evidence>
<feature type="binding site" evidence="15">
    <location>
        <position position="376"/>
    </location>
    <ligand>
        <name>ATP</name>
        <dbReference type="ChEBI" id="CHEBI:30616"/>
    </ligand>
</feature>
<dbReference type="GO" id="GO:0004674">
    <property type="term" value="F:protein serine/threonine kinase activity"/>
    <property type="evidence" value="ECO:0007669"/>
    <property type="project" value="UniProtKB-KW"/>
</dbReference>
<gene>
    <name evidence="18" type="ORF">CUNI_LOCUS17940</name>
</gene>
<name>A0A8S3ZWI1_9EUPU</name>
<evidence type="ECO:0000256" key="2">
    <source>
        <dbReference type="ARBA" id="ARBA00004308"/>
    </source>
</evidence>
<dbReference type="InterPro" id="IPR011029">
    <property type="entry name" value="DEATH-like_dom_sf"/>
</dbReference>
<sequence>MLVDLQTFSKTKMKKVYGDDDEDEADRGCGFGEINSDMRYEAQTDDSSAGGAASMAAYDRVNDPLLKLPFSVTLDLMNTLDIDRGWELVAAEAGFTFDRIQQLGFKLTQNASPTRSLLWQLGSLNYTVQDLYEILRLAKRVREMRTLEAYVKEGGMKGAAVKPKSPPSSLSSLLTQIKESDQRSQGRQGMSLSSQGSELNFNKPSSPIDKAKVIPSKNYEDKVIPGTNSPQFHPLKEANGKISRNMPSNPHISLPTVLLRTEGYTSLPPLCQPFSQQQGPRTEGVENIPLSIHHSFAANKSSPAHSVAASSLNSEQKLDASSSASSDHDNPGSKVSFSYRELLNATDGFHKNKILGEGAFGNVYKGTLHQQECAIKRLYSSTTESKKSDQVKSELAALLKYRHENIVPLYGYAENASELCLVYQYMVNGSLEDRLLHKNDTPSLTWERRLNILIGSCKGLNFLHTMGDPPLIHGDIKSANILLDQYLEAKLGDFGQAKYATRSSSTDTTGFTHITVAETTTRLFGTKAYLAPELISNGTQSVKSDIYAFGVIFMEVCSGLKAYDQSRNVGTFLVDYFRNEVADKEESLWKEHFQDRTLLDVSHDIFILVLKLALKCVNTAKKARPDTKKLLGELKLLYIKNQERNGDDETCSSISTSLQIDSRLTNSSRFLTSNMESQLEDPSAPHVSAPDQHMYIRQQLLNYEPASQKLPDQPRPPVKEPLVQKQIDAAACSINHSQTTVDLRDHSSADNPSKSFPPSVPLSVPLLLQEAYDRQQGREIIDRLSGVFKKEEEREVEEYPSDPKKLQKIDYFDMGQQNNMPSNCSVFQKGNPEPDGFPKADPKKLAQLMAFEEANFGTGDHSASEPHLFEL</sequence>
<evidence type="ECO:0000256" key="5">
    <source>
        <dbReference type="ARBA" id="ARBA00022527"/>
    </source>
</evidence>
<evidence type="ECO:0000256" key="3">
    <source>
        <dbReference type="ARBA" id="ARBA00008718"/>
    </source>
</evidence>
<dbReference type="PROSITE" id="PS00108">
    <property type="entry name" value="PROTEIN_KINASE_ST"/>
    <property type="match status" value="1"/>
</dbReference>
<dbReference type="InterPro" id="IPR011009">
    <property type="entry name" value="Kinase-like_dom_sf"/>
</dbReference>
<keyword evidence="9" id="KW-0418">Kinase</keyword>
<comment type="catalytic activity">
    <reaction evidence="13">
        <text>L-threonyl-[protein] + ATP = O-phospho-L-threonyl-[protein] + ADP + H(+)</text>
        <dbReference type="Rhea" id="RHEA:46608"/>
        <dbReference type="Rhea" id="RHEA-COMP:11060"/>
        <dbReference type="Rhea" id="RHEA-COMP:11605"/>
        <dbReference type="ChEBI" id="CHEBI:15378"/>
        <dbReference type="ChEBI" id="CHEBI:30013"/>
        <dbReference type="ChEBI" id="CHEBI:30616"/>
        <dbReference type="ChEBI" id="CHEBI:61977"/>
        <dbReference type="ChEBI" id="CHEBI:456216"/>
        <dbReference type="EC" id="2.7.11.1"/>
    </reaction>
</comment>
<keyword evidence="12" id="KW-0472">Membrane</keyword>
<reference evidence="18" key="1">
    <citation type="submission" date="2021-04" db="EMBL/GenBank/DDBJ databases">
        <authorList>
            <consortium name="Molecular Ecology Group"/>
        </authorList>
    </citation>
    <scope>NUCLEOTIDE SEQUENCE</scope>
</reference>
<keyword evidence="19" id="KW-1185">Reference proteome</keyword>
<dbReference type="OrthoDB" id="4062651at2759"/>
<evidence type="ECO:0000256" key="16">
    <source>
        <dbReference type="SAM" id="MobiDB-lite"/>
    </source>
</evidence>
<protein>
    <recommendedName>
        <fullName evidence="4">non-specific serine/threonine protein kinase</fullName>
        <ecNumber evidence="4">2.7.11.1</ecNumber>
    </recommendedName>
</protein>
<evidence type="ECO:0000256" key="6">
    <source>
        <dbReference type="ARBA" id="ARBA00022679"/>
    </source>
</evidence>
<evidence type="ECO:0000256" key="15">
    <source>
        <dbReference type="PROSITE-ProRule" id="PRU10141"/>
    </source>
</evidence>
<dbReference type="InterPro" id="IPR000719">
    <property type="entry name" value="Prot_kinase_dom"/>
</dbReference>
<dbReference type="PROSITE" id="PS00107">
    <property type="entry name" value="PROTEIN_KINASE_ATP"/>
    <property type="match status" value="1"/>
</dbReference>
<dbReference type="EC" id="2.7.11.1" evidence="4"/>
<evidence type="ECO:0000256" key="14">
    <source>
        <dbReference type="ARBA" id="ARBA00048679"/>
    </source>
</evidence>